<feature type="compositionally biased region" description="Basic residues" evidence="1">
    <location>
        <begin position="74"/>
        <end position="89"/>
    </location>
</feature>
<dbReference type="Proteomes" id="UP000238823">
    <property type="component" value="Unassembled WGS sequence"/>
</dbReference>
<sequence length="162" mass="17219">MSTFEREFNSAVEAVERDVFINLVCENPQLTLAELTRLGKGKFAGLLGTVCVGDIIEAGGSASGDAVVDLKAKPNGKARGSHTKTKQAKSKAVNTRTPEGRRAYDAAVLAIVEAADHPIKAPEITTKVGGTALQVRKALARLIELNQVTWEGKARGMRYSGV</sequence>
<gene>
    <name evidence="2" type="ORF">ENSA7_57010</name>
</gene>
<reference evidence="2 3" key="1">
    <citation type="submission" date="2018-03" db="EMBL/GenBank/DDBJ databases">
        <title>Draft Genome Sequences of the Obligatory Marine Myxobacteria Enhygromyxa salina SWB007.</title>
        <authorList>
            <person name="Poehlein A."/>
            <person name="Moghaddam J.A."/>
            <person name="Harms H."/>
            <person name="Alanjari M."/>
            <person name="Koenig G.M."/>
            <person name="Daniel R."/>
            <person name="Schaeberle T.F."/>
        </authorList>
    </citation>
    <scope>NUCLEOTIDE SEQUENCE [LARGE SCALE GENOMIC DNA]</scope>
    <source>
        <strain evidence="2 3">SWB007</strain>
    </source>
</reference>
<feature type="region of interest" description="Disordered" evidence="1">
    <location>
        <begin position="73"/>
        <end position="97"/>
    </location>
</feature>
<evidence type="ECO:0000256" key="1">
    <source>
        <dbReference type="SAM" id="MobiDB-lite"/>
    </source>
</evidence>
<dbReference type="AlphaFoldDB" id="A0A2S9Y886"/>
<evidence type="ECO:0000313" key="2">
    <source>
        <dbReference type="EMBL" id="PRQ01338.1"/>
    </source>
</evidence>
<proteinExistence type="predicted"/>
<organism evidence="2 3">
    <name type="scientific">Enhygromyxa salina</name>
    <dbReference type="NCBI Taxonomy" id="215803"/>
    <lineage>
        <taxon>Bacteria</taxon>
        <taxon>Pseudomonadati</taxon>
        <taxon>Myxococcota</taxon>
        <taxon>Polyangia</taxon>
        <taxon>Nannocystales</taxon>
        <taxon>Nannocystaceae</taxon>
        <taxon>Enhygromyxa</taxon>
    </lineage>
</organism>
<accession>A0A2S9Y886</accession>
<name>A0A2S9Y886_9BACT</name>
<dbReference type="RefSeq" id="WP_106092572.1">
    <property type="nucleotide sequence ID" value="NZ_PVNL01000116.1"/>
</dbReference>
<dbReference type="EMBL" id="PVNL01000116">
    <property type="protein sequence ID" value="PRQ01338.1"/>
    <property type="molecule type" value="Genomic_DNA"/>
</dbReference>
<dbReference type="OrthoDB" id="5512936at2"/>
<comment type="caution">
    <text evidence="2">The sequence shown here is derived from an EMBL/GenBank/DDBJ whole genome shotgun (WGS) entry which is preliminary data.</text>
</comment>
<evidence type="ECO:0000313" key="3">
    <source>
        <dbReference type="Proteomes" id="UP000238823"/>
    </source>
</evidence>
<protein>
    <submittedName>
        <fullName evidence="2">Uncharacterized protein</fullName>
    </submittedName>
</protein>